<gene>
    <name evidence="2" type="ORF">GL58_13525</name>
</gene>
<comment type="caution">
    <text evidence="2">The sequence shown here is derived from an EMBL/GenBank/DDBJ whole genome shotgun (WGS) entry which is preliminary data.</text>
</comment>
<accession>A0A0L7MF21</accession>
<evidence type="ECO:0000313" key="3">
    <source>
        <dbReference type="Proteomes" id="UP000037442"/>
    </source>
</evidence>
<dbReference type="EMBL" id="JNVD01000022">
    <property type="protein sequence ID" value="KOC20497.1"/>
    <property type="molecule type" value="Genomic_DNA"/>
</dbReference>
<organism evidence="2 3">
    <name type="scientific">Comamonas testosteroni</name>
    <name type="common">Pseudomonas testosteroni</name>
    <dbReference type="NCBI Taxonomy" id="285"/>
    <lineage>
        <taxon>Bacteria</taxon>
        <taxon>Pseudomonadati</taxon>
        <taxon>Pseudomonadota</taxon>
        <taxon>Betaproteobacteria</taxon>
        <taxon>Burkholderiales</taxon>
        <taxon>Comamonadaceae</taxon>
        <taxon>Comamonas</taxon>
    </lineage>
</organism>
<feature type="region of interest" description="Disordered" evidence="1">
    <location>
        <begin position="277"/>
        <end position="316"/>
    </location>
</feature>
<protein>
    <submittedName>
        <fullName evidence="2">Membrane protein</fullName>
    </submittedName>
</protein>
<evidence type="ECO:0000313" key="2">
    <source>
        <dbReference type="EMBL" id="KOC20497.1"/>
    </source>
</evidence>
<name>A0A0L7MF21_COMTE</name>
<reference evidence="3" key="1">
    <citation type="submission" date="2014-06" db="EMBL/GenBank/DDBJ databases">
        <title>Draft genome sequence of C. testosteroni WDL7.</title>
        <authorList>
            <person name="Wu Y."/>
            <person name="Seshan H."/>
            <person name="Arumugam K."/>
        </authorList>
    </citation>
    <scope>NUCLEOTIDE SEQUENCE [LARGE SCALE GENOMIC DNA]</scope>
    <source>
        <strain evidence="3">WDL7</strain>
    </source>
</reference>
<dbReference type="Proteomes" id="UP000037442">
    <property type="component" value="Unassembled WGS sequence"/>
</dbReference>
<sequence>MFPCAGKSGFAVTLGGLRSSEAFNSQSQQGSVKMSQVVSFWRRGGWRLLGGLLLVAGLAACGAPPSAQDALQVAESASAAPRTPRVESTLGTQWGEGRESVTKVVRASRLTPERPRDVGQLRYSDEHSILRALGSSAERQTNALLADGDVELQVLSGSGSVLRIFSTRGARDFHVAGSHGERYELLYINRSNRFYEVVATVDGLDVLSGQPGSVKSGGYLLRPGERLVIDGFRKSDREVAAFRFSDKGRAYANNTPAGDARNVGVIGTALFDVRLDERDPDLPRRPAPAVELRDSRDPSAFPADGRQYAPPPQYRR</sequence>
<evidence type="ECO:0000256" key="1">
    <source>
        <dbReference type="SAM" id="MobiDB-lite"/>
    </source>
</evidence>
<dbReference type="PATRIC" id="fig|285.49.peg.2790"/>
<proteinExistence type="predicted"/>
<dbReference type="AlphaFoldDB" id="A0A0L7MF21"/>